<feature type="compositionally biased region" description="Polar residues" evidence="11">
    <location>
        <begin position="50"/>
        <end position="70"/>
    </location>
</feature>
<dbReference type="InterPro" id="IPR001650">
    <property type="entry name" value="Helicase_C-like"/>
</dbReference>
<dbReference type="Pfam" id="PF00176">
    <property type="entry name" value="SNF2-rel_dom"/>
    <property type="match status" value="1"/>
</dbReference>
<dbReference type="InterPro" id="IPR027417">
    <property type="entry name" value="P-loop_NTPase"/>
</dbReference>
<dbReference type="Pfam" id="PF00271">
    <property type="entry name" value="Helicase_C"/>
    <property type="match status" value="1"/>
</dbReference>
<keyword evidence="5" id="KW-0378">Hydrolase</keyword>
<dbReference type="InterPro" id="IPR000330">
    <property type="entry name" value="SNF2_N"/>
</dbReference>
<dbReference type="PROSITE" id="PS51192">
    <property type="entry name" value="HELICASE_ATP_BIND_1"/>
    <property type="match status" value="1"/>
</dbReference>
<feature type="domain" description="Helicase ATP-binding" evidence="12">
    <location>
        <begin position="475"/>
        <end position="645"/>
    </location>
</feature>
<dbReference type="CDD" id="cd18793">
    <property type="entry name" value="SF2_C_SNF"/>
    <property type="match status" value="1"/>
</dbReference>
<feature type="domain" description="Helicase C-terminal" evidence="13">
    <location>
        <begin position="843"/>
        <end position="993"/>
    </location>
</feature>
<keyword evidence="15" id="KW-1185">Reference proteome</keyword>
<feature type="region of interest" description="Disordered" evidence="11">
    <location>
        <begin position="123"/>
        <end position="178"/>
    </location>
</feature>
<dbReference type="GO" id="GO:0005524">
    <property type="term" value="F:ATP binding"/>
    <property type="evidence" value="ECO:0007669"/>
    <property type="project" value="UniProtKB-KW"/>
</dbReference>
<sequence>MSRPSWLPPSQSTTASNGSSRPVPITTKITVKDRLKSTNTPYTPFPPTSRFANQRSQQLPFSLTRNSSKSPPIRSAKSLMDRFGYTENDDPQVMEQDNDFESIPTRNLRERKPHQQKQLLFYADDDDEDENMEETKEQEDSLEESPINTRRFSKKRKRGNAFLDSGDEDEGIDDMDEDDDRSYVDQEELNNKFKRSAITLASIVKLKRTYSAASVEHIEKVLKESGSLVKAIQILSDSSYSPEQPQPRTFRRIQRGRSNITDTDDDDDDDDEIDDVDNRKKKKSKKDDNREDEEESDEEEIRKNFQTLRFFNTGKSQEIQDVTGCTPDQAERLIQLREEQIQGFLTIKELRETLRHERGLSVKYIDSYVDMMDGYSLVDQIIEQIEELGTELKDIINVWEGANQGTMDEDEDEEDTGMHLSGLPIANGSNKRNDIDKNSYLYRDAMDGFLIEQPKIVNDEFTLKDYQILGVNWMLLLYRKGISGILADEMGLGKTAQVISFLGRLYELGNKGPHLIIVPTSTISNWLREFERFCPEMNVYSYYGSQQERLEMREELLDPEIRADYQVIVTTYTVATGARDDRVFLKKLKCKSMILDEGHMVRNCTSARYKHLIALKTPFRLLLTGTPLQNNLQELVSLLMFIMPDMLLDYEEEIRKIFKIKSITTKDSREGRSSAQILSQERIARAKKMMIPFVLRRRKADVLKDLPEKTQVIERCKMTENQRNLYTTILSESKQSYKEALDSKPGSKKKKDNNRFKNIIMELRKAADHPLLFRHIYDDAKLRKMSKAIMKEEKYWDANEEYIYEDMTVMSDFELNRLCTTHKSIRHYALQNQEWMDSGKVDLLNRLLPAIKEKGQKVLLFSQFTRLLDILEMVMDTLKLKYLRLDGETKPDERQELIDQFNEDKDIPVFLLSTKAGGFGINLTSANNVILYDTDFNPQNDRQAEDRAHRVGQTQDVTVYKLVADNSVEEHILSMANIKLRLDRSVSGLSEENQQSEDQEVDEENAKSLLRTVLLE</sequence>
<evidence type="ECO:0000256" key="5">
    <source>
        <dbReference type="ARBA" id="ARBA00022801"/>
    </source>
</evidence>
<evidence type="ECO:0000256" key="4">
    <source>
        <dbReference type="ARBA" id="ARBA00022741"/>
    </source>
</evidence>
<keyword evidence="7" id="KW-0067">ATP-binding</keyword>
<feature type="compositionally biased region" description="Acidic residues" evidence="11">
    <location>
        <begin position="262"/>
        <end position="275"/>
    </location>
</feature>
<dbReference type="OrthoDB" id="448448at2759"/>
<proteinExistence type="inferred from homology"/>
<keyword evidence="4" id="KW-0547">Nucleotide-binding</keyword>
<dbReference type="GO" id="GO:0006325">
    <property type="term" value="P:chromatin organization"/>
    <property type="evidence" value="ECO:0007669"/>
    <property type="project" value="UniProtKB-KW"/>
</dbReference>
<evidence type="ECO:0000256" key="9">
    <source>
        <dbReference type="ARBA" id="ARBA00023125"/>
    </source>
</evidence>
<dbReference type="SMART" id="SM00487">
    <property type="entry name" value="DEXDc"/>
    <property type="match status" value="1"/>
</dbReference>
<feature type="compositionally biased region" description="Acidic residues" evidence="11">
    <location>
        <begin position="165"/>
        <end position="178"/>
    </location>
</feature>
<name>A0A8H7RWI2_9FUNG</name>
<dbReference type="SUPFAM" id="SSF52540">
    <property type="entry name" value="P-loop containing nucleoside triphosphate hydrolases"/>
    <property type="match status" value="2"/>
</dbReference>
<keyword evidence="9" id="KW-0238">DNA-binding</keyword>
<dbReference type="PROSITE" id="PS51194">
    <property type="entry name" value="HELICASE_CTER"/>
    <property type="match status" value="1"/>
</dbReference>
<dbReference type="PANTHER" id="PTHR10799">
    <property type="entry name" value="SNF2/RAD54 HELICASE FAMILY"/>
    <property type="match status" value="1"/>
</dbReference>
<dbReference type="InterPro" id="IPR038718">
    <property type="entry name" value="SNF2-like_sf"/>
</dbReference>
<dbReference type="GO" id="GO:0005694">
    <property type="term" value="C:chromosome"/>
    <property type="evidence" value="ECO:0007669"/>
    <property type="project" value="UniProtKB-ARBA"/>
</dbReference>
<dbReference type="Proteomes" id="UP000646827">
    <property type="component" value="Unassembled WGS sequence"/>
</dbReference>
<organism evidence="14 15">
    <name type="scientific">Circinella minor</name>
    <dbReference type="NCBI Taxonomy" id="1195481"/>
    <lineage>
        <taxon>Eukaryota</taxon>
        <taxon>Fungi</taxon>
        <taxon>Fungi incertae sedis</taxon>
        <taxon>Mucoromycota</taxon>
        <taxon>Mucoromycotina</taxon>
        <taxon>Mucoromycetes</taxon>
        <taxon>Mucorales</taxon>
        <taxon>Lichtheimiaceae</taxon>
        <taxon>Circinella</taxon>
    </lineage>
</organism>
<dbReference type="SMART" id="SM00490">
    <property type="entry name" value="HELICc"/>
    <property type="match status" value="1"/>
</dbReference>
<evidence type="ECO:0000256" key="1">
    <source>
        <dbReference type="ARBA" id="ARBA00004123"/>
    </source>
</evidence>
<dbReference type="InterPro" id="IPR049730">
    <property type="entry name" value="SNF2/RAD54-like_C"/>
</dbReference>
<comment type="subcellular location">
    <subcellularLocation>
        <location evidence="1">Nucleus</location>
    </subcellularLocation>
</comment>
<comment type="similarity">
    <text evidence="2">Belongs to the SNF2/RAD54 helicase family.</text>
</comment>
<dbReference type="GO" id="GO:0005634">
    <property type="term" value="C:nucleus"/>
    <property type="evidence" value="ECO:0007669"/>
    <property type="project" value="UniProtKB-SubCell"/>
</dbReference>
<dbReference type="GO" id="GO:0003677">
    <property type="term" value="F:DNA binding"/>
    <property type="evidence" value="ECO:0007669"/>
    <property type="project" value="UniProtKB-KW"/>
</dbReference>
<feature type="region of interest" description="Disordered" evidence="11">
    <location>
        <begin position="1"/>
        <end position="95"/>
    </location>
</feature>
<dbReference type="Gene3D" id="3.40.50.10810">
    <property type="entry name" value="Tandem AAA-ATPase domain"/>
    <property type="match status" value="1"/>
</dbReference>
<dbReference type="EC" id="3.6.4.12" evidence="3"/>
<evidence type="ECO:0000256" key="7">
    <source>
        <dbReference type="ARBA" id="ARBA00022840"/>
    </source>
</evidence>
<evidence type="ECO:0000256" key="8">
    <source>
        <dbReference type="ARBA" id="ARBA00022853"/>
    </source>
</evidence>
<feature type="compositionally biased region" description="Acidic residues" evidence="11">
    <location>
        <begin position="123"/>
        <end position="132"/>
    </location>
</feature>
<evidence type="ECO:0000256" key="6">
    <source>
        <dbReference type="ARBA" id="ARBA00022806"/>
    </source>
</evidence>
<dbReference type="EMBL" id="JAEPRB010000229">
    <property type="protein sequence ID" value="KAG2218441.1"/>
    <property type="molecule type" value="Genomic_DNA"/>
</dbReference>
<accession>A0A8H7RWI2</accession>
<evidence type="ECO:0000259" key="13">
    <source>
        <dbReference type="PROSITE" id="PS51194"/>
    </source>
</evidence>
<evidence type="ECO:0000256" key="11">
    <source>
        <dbReference type="SAM" id="MobiDB-lite"/>
    </source>
</evidence>
<evidence type="ECO:0000256" key="10">
    <source>
        <dbReference type="ARBA" id="ARBA00023242"/>
    </source>
</evidence>
<evidence type="ECO:0000313" key="14">
    <source>
        <dbReference type="EMBL" id="KAG2218441.1"/>
    </source>
</evidence>
<dbReference type="InterPro" id="IPR014001">
    <property type="entry name" value="Helicase_ATP-bd"/>
</dbReference>
<feature type="compositionally biased region" description="Polar residues" evidence="11">
    <location>
        <begin position="238"/>
        <end position="247"/>
    </location>
</feature>
<evidence type="ECO:0000313" key="15">
    <source>
        <dbReference type="Proteomes" id="UP000646827"/>
    </source>
</evidence>
<reference evidence="14 15" key="1">
    <citation type="submission" date="2020-12" db="EMBL/GenBank/DDBJ databases">
        <title>Metabolic potential, ecology and presence of endohyphal bacteria is reflected in genomic diversity of Mucoromycotina.</title>
        <authorList>
            <person name="Muszewska A."/>
            <person name="Okrasinska A."/>
            <person name="Steczkiewicz K."/>
            <person name="Drgas O."/>
            <person name="Orlowska M."/>
            <person name="Perlinska-Lenart U."/>
            <person name="Aleksandrzak-Piekarczyk T."/>
            <person name="Szatraj K."/>
            <person name="Zielenkiewicz U."/>
            <person name="Pilsyk S."/>
            <person name="Malc E."/>
            <person name="Mieczkowski P."/>
            <person name="Kruszewska J.S."/>
            <person name="Biernat P."/>
            <person name="Pawlowska J."/>
        </authorList>
    </citation>
    <scope>NUCLEOTIDE SEQUENCE [LARGE SCALE GENOMIC DNA]</scope>
    <source>
        <strain evidence="14 15">CBS 142.35</strain>
    </source>
</reference>
<keyword evidence="6" id="KW-0347">Helicase</keyword>
<comment type="caution">
    <text evidence="14">The sequence shown here is derived from an EMBL/GenBank/DDBJ whole genome shotgun (WGS) entry which is preliminary data.</text>
</comment>
<evidence type="ECO:0000259" key="12">
    <source>
        <dbReference type="PROSITE" id="PS51192"/>
    </source>
</evidence>
<dbReference type="GO" id="GO:0016787">
    <property type="term" value="F:hydrolase activity"/>
    <property type="evidence" value="ECO:0007669"/>
    <property type="project" value="UniProtKB-KW"/>
</dbReference>
<keyword evidence="8" id="KW-0156">Chromatin regulator</keyword>
<feature type="region of interest" description="Disordered" evidence="11">
    <location>
        <begin position="238"/>
        <end position="301"/>
    </location>
</feature>
<feature type="compositionally biased region" description="Polar residues" evidence="11">
    <location>
        <begin position="8"/>
        <end position="20"/>
    </location>
</feature>
<dbReference type="FunFam" id="3.40.50.10810:FF:000014">
    <property type="entry name" value="SWI/SNF-related matrix-associated actin-dependent regulator of chromatin subfamily A containing DEAD/H box 1"/>
    <property type="match status" value="1"/>
</dbReference>
<protein>
    <recommendedName>
        <fullName evidence="3">DNA helicase</fullName>
        <ecNumber evidence="3">3.6.4.12</ecNumber>
    </recommendedName>
</protein>
<evidence type="ECO:0000256" key="3">
    <source>
        <dbReference type="ARBA" id="ARBA00012551"/>
    </source>
</evidence>
<gene>
    <name evidence="14" type="ORF">INT45_003628</name>
</gene>
<dbReference type="GO" id="GO:0003678">
    <property type="term" value="F:DNA helicase activity"/>
    <property type="evidence" value="ECO:0007669"/>
    <property type="project" value="UniProtKB-EC"/>
</dbReference>
<evidence type="ECO:0000256" key="2">
    <source>
        <dbReference type="ARBA" id="ARBA00007025"/>
    </source>
</evidence>
<dbReference type="AlphaFoldDB" id="A0A8H7RWI2"/>
<feature type="compositionally biased region" description="Acidic residues" evidence="11">
    <location>
        <begin position="290"/>
        <end position="299"/>
    </location>
</feature>
<keyword evidence="10" id="KW-0539">Nucleus</keyword>
<dbReference type="Gene3D" id="3.40.50.300">
    <property type="entry name" value="P-loop containing nucleotide triphosphate hydrolases"/>
    <property type="match status" value="1"/>
</dbReference>